<reference evidence="1" key="1">
    <citation type="submission" date="2021-01" db="EMBL/GenBank/DDBJ databases">
        <authorList>
            <consortium name="Genoscope - CEA"/>
            <person name="William W."/>
        </authorList>
    </citation>
    <scope>NUCLEOTIDE SEQUENCE</scope>
</reference>
<name>A0A8S1NFR6_9CILI</name>
<dbReference type="Proteomes" id="UP000692954">
    <property type="component" value="Unassembled WGS sequence"/>
</dbReference>
<evidence type="ECO:0000313" key="1">
    <source>
        <dbReference type="EMBL" id="CAD8091957.1"/>
    </source>
</evidence>
<dbReference type="EMBL" id="CAJJDN010000058">
    <property type="protein sequence ID" value="CAD8091957.1"/>
    <property type="molecule type" value="Genomic_DNA"/>
</dbReference>
<gene>
    <name evidence="1" type="ORF">PSON_ATCC_30995.1.T0580143</name>
</gene>
<comment type="caution">
    <text evidence="1">The sequence shown here is derived from an EMBL/GenBank/DDBJ whole genome shotgun (WGS) entry which is preliminary data.</text>
</comment>
<evidence type="ECO:0000313" key="2">
    <source>
        <dbReference type="Proteomes" id="UP000692954"/>
    </source>
</evidence>
<sequence length="393" mass="46412">MLSQQQSRRFAPNQLSNNSQFLNERIEVESPLYNNQIKKKQSHNVENFNPPCTRENLKFIQINNIESIVLEEDLLSPQRKSFLNTKIPYRVLRMKQYSNKYQKSKSQIQAAHFVYGTGKIRRRSEQDRGSEKQVRLSTLYPNTYVAQHFQQKALRKNEMRKKSIFKRMSSILIKHSNNIKTQSSLGISQLQKLDESPTKLEERSPLFIIKQFEQQLGQMRESQELFVNIQNSEKYIQFQEELKRYSSSVNNSPFGKRILKKQQNDYNIEQPKVVLNLSKKHRKTFTSIQNYVNERQQSIQTNSIAKMINQVQLQYQQLQSLTETDSSSPIKLKNAFTNNNLNHIKSWSILPDIKETVTQRSITNRNLKTLEKVKNVYIFSPKKNKTQFEKIKL</sequence>
<accession>A0A8S1NFR6</accession>
<organism evidence="1 2">
    <name type="scientific">Paramecium sonneborni</name>
    <dbReference type="NCBI Taxonomy" id="65129"/>
    <lineage>
        <taxon>Eukaryota</taxon>
        <taxon>Sar</taxon>
        <taxon>Alveolata</taxon>
        <taxon>Ciliophora</taxon>
        <taxon>Intramacronucleata</taxon>
        <taxon>Oligohymenophorea</taxon>
        <taxon>Peniculida</taxon>
        <taxon>Parameciidae</taxon>
        <taxon>Paramecium</taxon>
    </lineage>
</organism>
<proteinExistence type="predicted"/>
<keyword evidence="2" id="KW-1185">Reference proteome</keyword>
<protein>
    <submittedName>
        <fullName evidence="1">Uncharacterized protein</fullName>
    </submittedName>
</protein>
<dbReference type="AlphaFoldDB" id="A0A8S1NFR6"/>